<sequence length="73" mass="8279">MGYTFVAVDRPDQRECDARISAREFRYPAAVYLGYTGCDSLDKLLNDFLGCGLKTEDFGSFRFIFSNIVLHGE</sequence>
<accession>Q72BA3</accession>
<dbReference type="HOGENOM" id="CLU_2698703_0_0_7"/>
<reference evidence="1 2" key="1">
    <citation type="journal article" date="2004" name="Nat. Biotechnol.">
        <title>The genome sequence of the anaerobic, sulfate-reducing bacterium Desulfovibrio vulgaris Hildenborough.</title>
        <authorList>
            <person name="Heidelberg J.F."/>
            <person name="Seshadri R."/>
            <person name="Haveman S.A."/>
            <person name="Hemme C.L."/>
            <person name="Paulsen I.T."/>
            <person name="Kolonay J.F."/>
            <person name="Eisen J.A."/>
            <person name="Ward N."/>
            <person name="Methe B."/>
            <person name="Brinkac L.M."/>
            <person name="Daugherty S.C."/>
            <person name="Deboy R.T."/>
            <person name="Dodson R.J."/>
            <person name="Durkin A.S."/>
            <person name="Madupu R."/>
            <person name="Nelson W.C."/>
            <person name="Sullivan S.A."/>
            <person name="Fouts D."/>
            <person name="Haft D.H."/>
            <person name="Selengut J."/>
            <person name="Peterson J.D."/>
            <person name="Davidsen T.M."/>
            <person name="Zafar N."/>
            <person name="Zhou L."/>
            <person name="Radune D."/>
            <person name="Dimitrov G."/>
            <person name="Hance M."/>
            <person name="Tran K."/>
            <person name="Khouri H."/>
            <person name="Gill J."/>
            <person name="Utterback T.R."/>
            <person name="Feldblyum T.V."/>
            <person name="Wall J.D."/>
            <person name="Voordouw G."/>
            <person name="Fraser C.M."/>
        </authorList>
    </citation>
    <scope>NUCLEOTIDE SEQUENCE [LARGE SCALE GENOMIC DNA]</scope>
    <source>
        <strain evidence="2">ATCC 29579 / DSM 644 / NCIMB 8303 / VKM B-1760 / Hildenborough</strain>
    </source>
</reference>
<proteinExistence type="predicted"/>
<name>Q72BA3_NITV2</name>
<dbReference type="EMBL" id="AE017285">
    <property type="protein sequence ID" value="AAS96210.1"/>
    <property type="molecule type" value="Genomic_DNA"/>
</dbReference>
<dbReference type="AlphaFoldDB" id="Q72BA3"/>
<gene>
    <name evidence="1" type="ordered locus">DVU_1733</name>
</gene>
<evidence type="ECO:0000313" key="1">
    <source>
        <dbReference type="EMBL" id="AAS96210.1"/>
    </source>
</evidence>
<organism evidence="1 2">
    <name type="scientific">Nitratidesulfovibrio vulgaris (strain ATCC 29579 / DSM 644 / CCUG 34227 / NCIMB 8303 / VKM B-1760 / Hildenborough)</name>
    <name type="common">Desulfovibrio vulgaris</name>
    <dbReference type="NCBI Taxonomy" id="882"/>
    <lineage>
        <taxon>Bacteria</taxon>
        <taxon>Pseudomonadati</taxon>
        <taxon>Thermodesulfobacteriota</taxon>
        <taxon>Desulfovibrionia</taxon>
        <taxon>Desulfovibrionales</taxon>
        <taxon>Desulfovibrionaceae</taxon>
        <taxon>Nitratidesulfovibrio</taxon>
    </lineage>
</organism>
<dbReference type="EnsemblBacteria" id="AAS96210">
    <property type="protein sequence ID" value="AAS96210"/>
    <property type="gene ID" value="DVU_1733"/>
</dbReference>
<keyword evidence="2" id="KW-1185">Reference proteome</keyword>
<dbReference type="Proteomes" id="UP000002194">
    <property type="component" value="Chromosome"/>
</dbReference>
<protein>
    <submittedName>
        <fullName evidence="1">Uncharacterized protein</fullName>
    </submittedName>
</protein>
<evidence type="ECO:0000313" key="2">
    <source>
        <dbReference type="Proteomes" id="UP000002194"/>
    </source>
</evidence>
<dbReference type="KEGG" id="dvu:DVU_1733"/>
<dbReference type="PaxDb" id="882-DVU_1733"/>